<dbReference type="Proteomes" id="UP000298061">
    <property type="component" value="Unassembled WGS sequence"/>
</dbReference>
<comment type="caution">
    <text evidence="2">The sequence shown here is derived from an EMBL/GenBank/DDBJ whole genome shotgun (WGS) entry which is preliminary data.</text>
</comment>
<sequence length="391" mass="44000">MFVTSQSSIMAPSLPFEIIAKIIENTYHLHMDPPKVDIKTLSACAAVCKRWHRFARGLLFFKVDGALDNERYFRVLAGPGGLGTCVRSLDLDVKRVCTKPVWTMALSYCPNLYELCLDVPSDAPELIELEVIQLKALHLRIRALTFTLHGMQGELCVLYQLMAIWPSIQFLTVSMLPGSTPRLPGERPPFSLYELTLSTFCLLAEPIMRWLLPPIPEGQKGSLHILSFTTGADQDLNALMEYMPYVRSLRILFRHPFPQGFLERCSALEELIFDVSDVAAESPDPKALVLPATIEHLKITGVNGAEVEPFAMAFTRSTLPRLQQVSINTYEMPQLPQDRYIDLSKVCSDRGVALVADSPGGLSWTSEYPVPVDHFPRDRTIENLYRMNIMD</sequence>
<evidence type="ECO:0000259" key="1">
    <source>
        <dbReference type="Pfam" id="PF12937"/>
    </source>
</evidence>
<reference evidence="2 3" key="1">
    <citation type="submission" date="2019-02" db="EMBL/GenBank/DDBJ databases">
        <title>Genome sequencing of the rare red list fungi Hericium alpestre (H. flagellum).</title>
        <authorList>
            <person name="Buettner E."/>
            <person name="Kellner H."/>
        </authorList>
    </citation>
    <scope>NUCLEOTIDE SEQUENCE [LARGE SCALE GENOMIC DNA]</scope>
    <source>
        <strain evidence="2 3">DSM 108284</strain>
    </source>
</reference>
<dbReference type="SUPFAM" id="SSF81383">
    <property type="entry name" value="F-box domain"/>
    <property type="match status" value="1"/>
</dbReference>
<gene>
    <name evidence="2" type="ORF">EWM64_g2534</name>
</gene>
<organism evidence="2 3">
    <name type="scientific">Hericium alpestre</name>
    <dbReference type="NCBI Taxonomy" id="135208"/>
    <lineage>
        <taxon>Eukaryota</taxon>
        <taxon>Fungi</taxon>
        <taxon>Dikarya</taxon>
        <taxon>Basidiomycota</taxon>
        <taxon>Agaricomycotina</taxon>
        <taxon>Agaricomycetes</taxon>
        <taxon>Russulales</taxon>
        <taxon>Hericiaceae</taxon>
        <taxon>Hericium</taxon>
    </lineage>
</organism>
<dbReference type="EMBL" id="SFCI01000208">
    <property type="protein sequence ID" value="TFY81471.1"/>
    <property type="molecule type" value="Genomic_DNA"/>
</dbReference>
<name>A0A4Z0A5E5_9AGAM</name>
<evidence type="ECO:0000313" key="2">
    <source>
        <dbReference type="EMBL" id="TFY81471.1"/>
    </source>
</evidence>
<feature type="domain" description="F-box" evidence="1">
    <location>
        <begin position="13"/>
        <end position="60"/>
    </location>
</feature>
<protein>
    <recommendedName>
        <fullName evidence="1">F-box domain-containing protein</fullName>
    </recommendedName>
</protein>
<dbReference type="CDD" id="cd09917">
    <property type="entry name" value="F-box_SF"/>
    <property type="match status" value="1"/>
</dbReference>
<proteinExistence type="predicted"/>
<accession>A0A4Z0A5E5</accession>
<dbReference type="Pfam" id="PF12937">
    <property type="entry name" value="F-box-like"/>
    <property type="match status" value="1"/>
</dbReference>
<keyword evidence="3" id="KW-1185">Reference proteome</keyword>
<dbReference type="STRING" id="135208.A0A4Z0A5E5"/>
<evidence type="ECO:0000313" key="3">
    <source>
        <dbReference type="Proteomes" id="UP000298061"/>
    </source>
</evidence>
<dbReference type="InterPro" id="IPR036047">
    <property type="entry name" value="F-box-like_dom_sf"/>
</dbReference>
<dbReference type="AlphaFoldDB" id="A0A4Z0A5E5"/>
<dbReference type="OrthoDB" id="270763at2759"/>
<dbReference type="InterPro" id="IPR001810">
    <property type="entry name" value="F-box_dom"/>
</dbReference>